<comment type="similarity">
    <text evidence="1">Belongs to the ARG7 family.</text>
</comment>
<protein>
    <submittedName>
        <fullName evidence="2">Auxin-induced protein X15</fullName>
    </submittedName>
</protein>
<dbReference type="AlphaFoldDB" id="A0A2I0BEU0"/>
<proteinExistence type="inferred from homology"/>
<dbReference type="STRING" id="1088818.A0A2I0BEU0"/>
<accession>A0A2I0BEU0</accession>
<dbReference type="Proteomes" id="UP000236161">
    <property type="component" value="Unassembled WGS sequence"/>
</dbReference>
<dbReference type="OrthoDB" id="1026046at2759"/>
<name>A0A2I0BEU0_9ASPA</name>
<reference evidence="2 3" key="1">
    <citation type="journal article" date="2017" name="Nature">
        <title>The Apostasia genome and the evolution of orchids.</title>
        <authorList>
            <person name="Zhang G.Q."/>
            <person name="Liu K.W."/>
            <person name="Li Z."/>
            <person name="Lohaus R."/>
            <person name="Hsiao Y.Y."/>
            <person name="Niu S.C."/>
            <person name="Wang J.Y."/>
            <person name="Lin Y.C."/>
            <person name="Xu Q."/>
            <person name="Chen L.J."/>
            <person name="Yoshida K."/>
            <person name="Fujiwara S."/>
            <person name="Wang Z.W."/>
            <person name="Zhang Y.Q."/>
            <person name="Mitsuda N."/>
            <person name="Wang M."/>
            <person name="Liu G.H."/>
            <person name="Pecoraro L."/>
            <person name="Huang H.X."/>
            <person name="Xiao X.J."/>
            <person name="Lin M."/>
            <person name="Wu X.Y."/>
            <person name="Wu W.L."/>
            <person name="Chen Y.Y."/>
            <person name="Chang S.B."/>
            <person name="Sakamoto S."/>
            <person name="Ohme-Takagi M."/>
            <person name="Yagi M."/>
            <person name="Zeng S.J."/>
            <person name="Shen C.Y."/>
            <person name="Yeh C.M."/>
            <person name="Luo Y.B."/>
            <person name="Tsai W.C."/>
            <person name="Van de Peer Y."/>
            <person name="Liu Z.J."/>
        </authorList>
    </citation>
    <scope>NUCLEOTIDE SEQUENCE [LARGE SCALE GENOMIC DNA]</scope>
    <source>
        <strain evidence="3">cv. Shenzhen</strain>
        <tissue evidence="2">Stem</tissue>
    </source>
</reference>
<sequence>MKGERQQQQQQHGMLGLGFQRGLKQREGAAAALPPKGWMAIRVGEEGAEQQRFIVPVGYLNHPLFVGLLKAAEEEYGFAQKGAITIPCQVEYFHRVQSIIDRDNNTGGGGSYHHLLLHLCFHA</sequence>
<dbReference type="PANTHER" id="PTHR31374:SF29">
    <property type="entry name" value="SAUR-LIKE AUXIN-RESPONSIVE PROTEIN FAMILY"/>
    <property type="match status" value="1"/>
</dbReference>
<organism evidence="2 3">
    <name type="scientific">Apostasia shenzhenica</name>
    <dbReference type="NCBI Taxonomy" id="1088818"/>
    <lineage>
        <taxon>Eukaryota</taxon>
        <taxon>Viridiplantae</taxon>
        <taxon>Streptophyta</taxon>
        <taxon>Embryophyta</taxon>
        <taxon>Tracheophyta</taxon>
        <taxon>Spermatophyta</taxon>
        <taxon>Magnoliopsida</taxon>
        <taxon>Liliopsida</taxon>
        <taxon>Asparagales</taxon>
        <taxon>Orchidaceae</taxon>
        <taxon>Apostasioideae</taxon>
        <taxon>Apostasia</taxon>
    </lineage>
</organism>
<evidence type="ECO:0000313" key="2">
    <source>
        <dbReference type="EMBL" id="PKA66325.1"/>
    </source>
</evidence>
<dbReference type="EMBL" id="KZ451886">
    <property type="protein sequence ID" value="PKA66325.1"/>
    <property type="molecule type" value="Genomic_DNA"/>
</dbReference>
<gene>
    <name evidence="2" type="ORF">AXF42_Ash007022</name>
</gene>
<evidence type="ECO:0000313" key="3">
    <source>
        <dbReference type="Proteomes" id="UP000236161"/>
    </source>
</evidence>
<dbReference type="PANTHER" id="PTHR31374">
    <property type="entry name" value="AUXIN-INDUCED PROTEIN-LIKE-RELATED"/>
    <property type="match status" value="1"/>
</dbReference>
<evidence type="ECO:0000256" key="1">
    <source>
        <dbReference type="ARBA" id="ARBA00006974"/>
    </source>
</evidence>
<dbReference type="GO" id="GO:0009733">
    <property type="term" value="P:response to auxin"/>
    <property type="evidence" value="ECO:0007669"/>
    <property type="project" value="InterPro"/>
</dbReference>
<keyword evidence="3" id="KW-1185">Reference proteome</keyword>
<dbReference type="Pfam" id="PF02519">
    <property type="entry name" value="Auxin_inducible"/>
    <property type="match status" value="1"/>
</dbReference>
<dbReference type="InterPro" id="IPR003676">
    <property type="entry name" value="SAUR_fam"/>
</dbReference>